<dbReference type="Proteomes" id="UP000480185">
    <property type="component" value="Unassembled WGS sequence"/>
</dbReference>
<keyword evidence="5" id="KW-0449">Lipoprotein</keyword>
<evidence type="ECO:0000256" key="1">
    <source>
        <dbReference type="ARBA" id="ARBA00004196"/>
    </source>
</evidence>
<evidence type="ECO:0000259" key="8">
    <source>
        <dbReference type="SMART" id="SM00079"/>
    </source>
</evidence>
<dbReference type="SMART" id="SM00062">
    <property type="entry name" value="PBPb"/>
    <property type="match status" value="1"/>
</dbReference>
<comment type="subcellular location">
    <subcellularLocation>
        <location evidence="1">Cell envelope</location>
    </subcellularLocation>
</comment>
<dbReference type="SUPFAM" id="SSF53850">
    <property type="entry name" value="Periplasmic binding protein-like II"/>
    <property type="match status" value="1"/>
</dbReference>
<protein>
    <submittedName>
        <fullName evidence="9">Transporter substrate-binding domain-containing protein</fullName>
    </submittedName>
</protein>
<dbReference type="PANTHER" id="PTHR35936:SF34">
    <property type="entry name" value="ABC TRANSPORTER EXTRACELLULAR-BINDING PROTEIN YCKB-RELATED"/>
    <property type="match status" value="1"/>
</dbReference>
<evidence type="ECO:0000256" key="5">
    <source>
        <dbReference type="ARBA" id="ARBA00023288"/>
    </source>
</evidence>
<evidence type="ECO:0000313" key="9">
    <source>
        <dbReference type="EMBL" id="MRG87657.1"/>
    </source>
</evidence>
<dbReference type="InterPro" id="IPR001320">
    <property type="entry name" value="Iontro_rcpt_C"/>
</dbReference>
<evidence type="ECO:0000259" key="7">
    <source>
        <dbReference type="SMART" id="SM00062"/>
    </source>
</evidence>
<keyword evidence="3" id="KW-0732">Signal</keyword>
<comment type="caution">
    <text evidence="9">The sequence shown here is derived from an EMBL/GenBank/DDBJ whole genome shotgun (WGS) entry which is preliminary data.</text>
</comment>
<organism evidence="9 10">
    <name type="scientific">Salinibacillus xinjiangensis</name>
    <dbReference type="NCBI Taxonomy" id="1229268"/>
    <lineage>
        <taxon>Bacteria</taxon>
        <taxon>Bacillati</taxon>
        <taxon>Bacillota</taxon>
        <taxon>Bacilli</taxon>
        <taxon>Bacillales</taxon>
        <taxon>Bacillaceae</taxon>
        <taxon>Salinibacillus</taxon>
    </lineage>
</organism>
<dbReference type="InterPro" id="IPR018313">
    <property type="entry name" value="SBP_3_CS"/>
</dbReference>
<sequence length="254" mass="28101">MKKGLWVLILGIVFVLSACGSNSYDEIMESGVISVGTEGTYAPFTFHNEEDKLTGYDVEVMREVANRMGLEVDFQETQWDSMFAGLNAERFDVIANQVGINEDRLENYDFSIPYTVSSAVVVVPENNNDITSFEDIEGKTSGQSLTSNYQAIAKEHGAEIQGVEGLAQSIELIKQGRADMTVNDRLAVLDYIQQQPDAGIKIAAQEDEVSETAFAFRKGNEKLVEAVNEQLEAMKEDGTLTEIAKKWFGEDVSQ</sequence>
<keyword evidence="4" id="KW-0564">Palmitate</keyword>
<dbReference type="SMART" id="SM00079">
    <property type="entry name" value="PBPe"/>
    <property type="match status" value="1"/>
</dbReference>
<dbReference type="OrthoDB" id="8613538at2"/>
<keyword evidence="10" id="KW-1185">Reference proteome</keyword>
<comment type="similarity">
    <text evidence="2 6">Belongs to the bacterial solute-binding protein 3 family.</text>
</comment>
<dbReference type="GO" id="GO:0016020">
    <property type="term" value="C:membrane"/>
    <property type="evidence" value="ECO:0007669"/>
    <property type="project" value="InterPro"/>
</dbReference>
<dbReference type="PROSITE" id="PS01039">
    <property type="entry name" value="SBP_BACTERIAL_3"/>
    <property type="match status" value="1"/>
</dbReference>
<evidence type="ECO:0000313" key="10">
    <source>
        <dbReference type="Proteomes" id="UP000480185"/>
    </source>
</evidence>
<evidence type="ECO:0000256" key="6">
    <source>
        <dbReference type="RuleBase" id="RU003744"/>
    </source>
</evidence>
<proteinExistence type="inferred from homology"/>
<gene>
    <name evidence="9" type="ORF">GH754_15330</name>
</gene>
<dbReference type="RefSeq" id="WP_153729549.1">
    <property type="nucleotide sequence ID" value="NZ_WJNH01000011.1"/>
</dbReference>
<dbReference type="AlphaFoldDB" id="A0A6G1X9N8"/>
<dbReference type="PROSITE" id="PS51257">
    <property type="entry name" value="PROKAR_LIPOPROTEIN"/>
    <property type="match status" value="1"/>
</dbReference>
<reference evidence="9 10" key="1">
    <citation type="submission" date="2019-11" db="EMBL/GenBank/DDBJ databases">
        <authorList>
            <person name="Li J."/>
        </authorList>
    </citation>
    <scope>NUCLEOTIDE SEQUENCE [LARGE SCALE GENOMIC DNA]</scope>
    <source>
        <strain evidence="9 10">J4</strain>
    </source>
</reference>
<dbReference type="GO" id="GO:0015276">
    <property type="term" value="F:ligand-gated monoatomic ion channel activity"/>
    <property type="evidence" value="ECO:0007669"/>
    <property type="project" value="InterPro"/>
</dbReference>
<dbReference type="PANTHER" id="PTHR35936">
    <property type="entry name" value="MEMBRANE-BOUND LYTIC MUREIN TRANSGLYCOSYLASE F"/>
    <property type="match status" value="1"/>
</dbReference>
<feature type="domain" description="Ionotropic glutamate receptor C-terminal" evidence="8">
    <location>
        <begin position="32"/>
        <end position="250"/>
    </location>
</feature>
<dbReference type="EMBL" id="WJNH01000011">
    <property type="protein sequence ID" value="MRG87657.1"/>
    <property type="molecule type" value="Genomic_DNA"/>
</dbReference>
<name>A0A6G1X9N8_9BACI</name>
<dbReference type="InterPro" id="IPR001638">
    <property type="entry name" value="Solute-binding_3/MltF_N"/>
</dbReference>
<evidence type="ECO:0000256" key="4">
    <source>
        <dbReference type="ARBA" id="ARBA00023139"/>
    </source>
</evidence>
<accession>A0A6G1X9N8</accession>
<dbReference type="GO" id="GO:0030313">
    <property type="term" value="C:cell envelope"/>
    <property type="evidence" value="ECO:0007669"/>
    <property type="project" value="UniProtKB-SubCell"/>
</dbReference>
<evidence type="ECO:0000256" key="2">
    <source>
        <dbReference type="ARBA" id="ARBA00010333"/>
    </source>
</evidence>
<evidence type="ECO:0000256" key="3">
    <source>
        <dbReference type="ARBA" id="ARBA00022729"/>
    </source>
</evidence>
<dbReference type="CDD" id="cd13711">
    <property type="entry name" value="PBP2_Ngo0372_TcyA"/>
    <property type="match status" value="1"/>
</dbReference>
<feature type="domain" description="Solute-binding protein family 3/N-terminal" evidence="7">
    <location>
        <begin position="32"/>
        <end position="251"/>
    </location>
</feature>
<dbReference type="Pfam" id="PF00497">
    <property type="entry name" value="SBP_bac_3"/>
    <property type="match status" value="1"/>
</dbReference>
<dbReference type="Gene3D" id="3.40.190.10">
    <property type="entry name" value="Periplasmic binding protein-like II"/>
    <property type="match status" value="2"/>
</dbReference>